<feature type="compositionally biased region" description="Basic and acidic residues" evidence="1">
    <location>
        <begin position="144"/>
        <end position="154"/>
    </location>
</feature>
<sequence length="193" mass="21151">MILETKKCFYAKVNICSQKRGPVGNVSLHSSNDSGFSNDPPPQPEIDYSDDESTAGQTKLPIRSCTIRFVFGRSLGIKGTERPDVDAKLNEKLYRPNFRKQNRVFTWKIATIATASREDGKQMTVISPDRDGGGVVATTAGKGGDGRLHAERRGRSNSGSQLSYAISVCFFYVGRFPDPGPAVSGGQEFPRWN</sequence>
<feature type="region of interest" description="Disordered" evidence="1">
    <location>
        <begin position="124"/>
        <end position="155"/>
    </location>
</feature>
<reference evidence="2" key="1">
    <citation type="submission" date="2020-08" db="EMBL/GenBank/DDBJ databases">
        <title>Genome sequencing and assembly of the red palm weevil Rhynchophorus ferrugineus.</title>
        <authorList>
            <person name="Dias G.B."/>
            <person name="Bergman C.M."/>
            <person name="Manee M."/>
        </authorList>
    </citation>
    <scope>NUCLEOTIDE SEQUENCE</scope>
    <source>
        <strain evidence="2">AA-2017</strain>
        <tissue evidence="2">Whole larva</tissue>
    </source>
</reference>
<dbReference type="AlphaFoldDB" id="A0A834IA32"/>
<proteinExistence type="predicted"/>
<organism evidence="2 3">
    <name type="scientific">Rhynchophorus ferrugineus</name>
    <name type="common">Red palm weevil</name>
    <name type="synonym">Curculio ferrugineus</name>
    <dbReference type="NCBI Taxonomy" id="354439"/>
    <lineage>
        <taxon>Eukaryota</taxon>
        <taxon>Metazoa</taxon>
        <taxon>Ecdysozoa</taxon>
        <taxon>Arthropoda</taxon>
        <taxon>Hexapoda</taxon>
        <taxon>Insecta</taxon>
        <taxon>Pterygota</taxon>
        <taxon>Neoptera</taxon>
        <taxon>Endopterygota</taxon>
        <taxon>Coleoptera</taxon>
        <taxon>Polyphaga</taxon>
        <taxon>Cucujiformia</taxon>
        <taxon>Curculionidae</taxon>
        <taxon>Dryophthorinae</taxon>
        <taxon>Rhynchophorus</taxon>
    </lineage>
</organism>
<evidence type="ECO:0000313" key="2">
    <source>
        <dbReference type="EMBL" id="KAF7277337.1"/>
    </source>
</evidence>
<name>A0A834IA32_RHYFE</name>
<dbReference type="OrthoDB" id="3800937at2759"/>
<accession>A0A834IA32</accession>
<evidence type="ECO:0000313" key="3">
    <source>
        <dbReference type="Proteomes" id="UP000625711"/>
    </source>
</evidence>
<feature type="region of interest" description="Disordered" evidence="1">
    <location>
        <begin position="27"/>
        <end position="57"/>
    </location>
</feature>
<dbReference type="EMBL" id="JAACXV010002774">
    <property type="protein sequence ID" value="KAF7277337.1"/>
    <property type="molecule type" value="Genomic_DNA"/>
</dbReference>
<keyword evidence="3" id="KW-1185">Reference proteome</keyword>
<protein>
    <submittedName>
        <fullName evidence="2">Uncharacterized protein</fullName>
    </submittedName>
</protein>
<evidence type="ECO:0000256" key="1">
    <source>
        <dbReference type="SAM" id="MobiDB-lite"/>
    </source>
</evidence>
<gene>
    <name evidence="2" type="ORF">GWI33_008575</name>
</gene>
<comment type="caution">
    <text evidence="2">The sequence shown here is derived from an EMBL/GenBank/DDBJ whole genome shotgun (WGS) entry which is preliminary data.</text>
</comment>
<dbReference type="Proteomes" id="UP000625711">
    <property type="component" value="Unassembled WGS sequence"/>
</dbReference>
<feature type="compositionally biased region" description="Polar residues" evidence="1">
    <location>
        <begin position="27"/>
        <end position="37"/>
    </location>
</feature>